<keyword evidence="1" id="KW-1133">Transmembrane helix</keyword>
<dbReference type="AlphaFoldDB" id="A0A3E2VL09"/>
<name>A0A3E2VL09_CLOIN</name>
<dbReference type="EMBL" id="QVEV01000037">
    <property type="protein sequence ID" value="RGC11342.1"/>
    <property type="molecule type" value="Genomic_DNA"/>
</dbReference>
<keyword evidence="1" id="KW-0472">Membrane</keyword>
<evidence type="ECO:0000313" key="2">
    <source>
        <dbReference type="EMBL" id="RGC11342.1"/>
    </source>
</evidence>
<reference evidence="2 3" key="1">
    <citation type="submission" date="2018-08" db="EMBL/GenBank/DDBJ databases">
        <title>A genome reference for cultivated species of the human gut microbiota.</title>
        <authorList>
            <person name="Zou Y."/>
            <person name="Xue W."/>
            <person name="Luo G."/>
        </authorList>
    </citation>
    <scope>NUCLEOTIDE SEQUENCE [LARGE SCALE GENOMIC DNA]</scope>
    <source>
        <strain evidence="2 3">OF01-2LB</strain>
    </source>
</reference>
<dbReference type="RefSeq" id="WP_117444447.1">
    <property type="nucleotide sequence ID" value="NZ_JAJFEN010000004.1"/>
</dbReference>
<keyword evidence="1" id="KW-0812">Transmembrane</keyword>
<protein>
    <submittedName>
        <fullName evidence="2">Uncharacterized protein</fullName>
    </submittedName>
</protein>
<proteinExistence type="predicted"/>
<evidence type="ECO:0000256" key="1">
    <source>
        <dbReference type="SAM" id="Phobius"/>
    </source>
</evidence>
<comment type="caution">
    <text evidence="2">The sequence shown here is derived from an EMBL/GenBank/DDBJ whole genome shotgun (WGS) entry which is preliminary data.</text>
</comment>
<gene>
    <name evidence="2" type="ORF">DXA38_18245</name>
</gene>
<evidence type="ECO:0000313" key="3">
    <source>
        <dbReference type="Proteomes" id="UP000260025"/>
    </source>
</evidence>
<feature type="transmembrane region" description="Helical" evidence="1">
    <location>
        <begin position="97"/>
        <end position="117"/>
    </location>
</feature>
<dbReference type="OrthoDB" id="2166499at2"/>
<dbReference type="Proteomes" id="UP000260025">
    <property type="component" value="Unassembled WGS sequence"/>
</dbReference>
<sequence>MSDRQAPDKHWKHDGSCLNYYSRRAMKRRYPEGGYLLLGGIGEGLKDQTGEVRIDSECYPCYALHYAKWRYGVDGYAACDDGEGYYAVIRNHVPRHLLLLFLLLALIGALMGGMYMLGRNTALDENAVDFSPVNGESIDPDPNHIAFPAYHDMKIEAGTNVLHVALWNPKKNTCYFKFTITDVKSGNVLYASKLVAPGKAVKDVELSEVIEAGTRDISIAVDTFDLEDEDVPLNGAKVEVKLTGVKRSG</sequence>
<organism evidence="2 3">
    <name type="scientific">Clostridium innocuum</name>
    <dbReference type="NCBI Taxonomy" id="1522"/>
    <lineage>
        <taxon>Bacteria</taxon>
        <taxon>Bacillati</taxon>
        <taxon>Bacillota</taxon>
        <taxon>Clostridia</taxon>
        <taxon>Eubacteriales</taxon>
        <taxon>Clostridiaceae</taxon>
        <taxon>Clostridium</taxon>
    </lineage>
</organism>
<accession>A0A3E2VL09</accession>